<dbReference type="InterPro" id="IPR052895">
    <property type="entry name" value="HetReg/Transcr_Mod"/>
</dbReference>
<dbReference type="VEuPathDB" id="FungiDB:BO83DRAFT_390722"/>
<evidence type="ECO:0000313" key="3">
    <source>
        <dbReference type="Proteomes" id="UP000246171"/>
    </source>
</evidence>
<sequence length="810" mass="91023">MSSTREQVANIINSPFIYSLLPPEPNITRMIRLLPNRDNGAPIQCELFNYNLSQSDEEHLYEALSYVWGSQDRSRSIILDGYMLPVTENLHTALLHLRSKQLERILWIDGISINQDDDGEKSKQIPLMRMIYAQARRVVVWLGDGKEYGDKALKVLGSLGRKRKSEPINERDREQCEKLLQRDWFRRIWVLQEVGVAQYISIMCGSVQVNGHIFCEGLDNLKPSSALMAKISPVSFLIKEALFRSHDGHLSDPTLSIGELVSMYRNHNATKQHDKVYALLGLSADSDSAALVPDYKLPWHEVFRQVTQHVFPRCSVEICYGSETAIVKGKGWILGYIYSISDSFKDSQQTFRVVFNQICQRLGYHDRWEAEWSLQASGELLQDGDIVCLLEGQSQPSILRLCVDYYTVVTPVVKPKQQAQNTEDNVTVGESCSAHGLCDIILGWKVSQSEDKAESTNLLRLVEIAPNYYKKHCIDERSLNHTTSAMIDAAMQSLQLGVSGKRALDNVISEGRVKGVHTDSRLSQSDVKVSQGLITAINTALWQEHENPYAWKKVLALAVQDTQLHGYSIASILLQRLREMILVSEEVAKAAAANQGAYAHRIMGQLLEHHGDRLPVSEEVVKAAAANQGAYAHRIMEQLLEYHGDRLPVSEEVVKAAVANENIYAFKIMGQLLEHHGDRLLVSEEMVKAAAANQGAYAYRIMGQLLEYRGDRLPVSEEVVKAAAANQGVYAPEIMEQLLKYHGDRLPVSEEMLKAAAANKGAYAHRIMEQLLEHHGDRLPVSEEVIRVAAANQGGYAPEIMEQLLEHKWK</sequence>
<proteinExistence type="predicted"/>
<dbReference type="AlphaFoldDB" id="A0A317V7V5"/>
<evidence type="ECO:0000313" key="2">
    <source>
        <dbReference type="EMBL" id="PWY68932.1"/>
    </source>
</evidence>
<gene>
    <name evidence="2" type="ORF">BO83DRAFT_390722</name>
</gene>
<dbReference type="Proteomes" id="UP000246171">
    <property type="component" value="Unassembled WGS sequence"/>
</dbReference>
<dbReference type="OrthoDB" id="3477286at2759"/>
<dbReference type="Pfam" id="PF06985">
    <property type="entry name" value="HET"/>
    <property type="match status" value="1"/>
</dbReference>
<keyword evidence="3" id="KW-1185">Reference proteome</keyword>
<protein>
    <submittedName>
        <fullName evidence="2">HET-domain-containing protein</fullName>
    </submittedName>
</protein>
<comment type="caution">
    <text evidence="2">The sequence shown here is derived from an EMBL/GenBank/DDBJ whole genome shotgun (WGS) entry which is preliminary data.</text>
</comment>
<name>A0A317V7V5_ASPEC</name>
<dbReference type="RefSeq" id="XP_025386305.1">
    <property type="nucleotide sequence ID" value="XM_025532872.1"/>
</dbReference>
<dbReference type="InterPro" id="IPR055530">
    <property type="entry name" value="DUF7104"/>
</dbReference>
<accession>A0A317V7V5</accession>
<dbReference type="PANTHER" id="PTHR24148">
    <property type="entry name" value="ANKYRIN REPEAT DOMAIN-CONTAINING PROTEIN 39 HOMOLOG-RELATED"/>
    <property type="match status" value="1"/>
</dbReference>
<dbReference type="Pfam" id="PF23397">
    <property type="entry name" value="DUF7104"/>
    <property type="match status" value="7"/>
</dbReference>
<organism evidence="2 3">
    <name type="scientific">Aspergillus eucalypticola (strain CBS 122712 / IBT 29274)</name>
    <dbReference type="NCBI Taxonomy" id="1448314"/>
    <lineage>
        <taxon>Eukaryota</taxon>
        <taxon>Fungi</taxon>
        <taxon>Dikarya</taxon>
        <taxon>Ascomycota</taxon>
        <taxon>Pezizomycotina</taxon>
        <taxon>Eurotiomycetes</taxon>
        <taxon>Eurotiomycetidae</taxon>
        <taxon>Eurotiales</taxon>
        <taxon>Aspergillaceae</taxon>
        <taxon>Aspergillus</taxon>
        <taxon>Aspergillus subgen. Circumdati</taxon>
    </lineage>
</organism>
<dbReference type="EMBL" id="MSFU01000019">
    <property type="protein sequence ID" value="PWY68932.1"/>
    <property type="molecule type" value="Genomic_DNA"/>
</dbReference>
<reference evidence="2" key="1">
    <citation type="submission" date="2016-12" db="EMBL/GenBank/DDBJ databases">
        <title>The genomes of Aspergillus section Nigri reveals drivers in fungal speciation.</title>
        <authorList>
            <consortium name="DOE Joint Genome Institute"/>
            <person name="Vesth T.C."/>
            <person name="Nybo J."/>
            <person name="Theobald S."/>
            <person name="Brandl J."/>
            <person name="Frisvad J.C."/>
            <person name="Nielsen K.F."/>
            <person name="Lyhne E.K."/>
            <person name="Kogle M.E."/>
            <person name="Kuo A."/>
            <person name="Riley R."/>
            <person name="Clum A."/>
            <person name="Nolan M."/>
            <person name="Lipzen A."/>
            <person name="Salamov A."/>
            <person name="Henrissat B."/>
            <person name="Wiebenga A."/>
            <person name="De vries R.P."/>
            <person name="Grigoriev I.V."/>
            <person name="Mortensen U.H."/>
            <person name="Andersen M.R."/>
            <person name="Baker S.E."/>
        </authorList>
    </citation>
    <scope>NUCLEOTIDE SEQUENCE</scope>
    <source>
        <strain evidence="2">CBS 122712</strain>
    </source>
</reference>
<dbReference type="PANTHER" id="PTHR24148:SF78">
    <property type="entry name" value="HETEROKARYON INCOMPATIBILITY DOMAIN-CONTAINING PROTEIN"/>
    <property type="match status" value="1"/>
</dbReference>
<dbReference type="GeneID" id="37054834"/>
<dbReference type="InterPro" id="IPR010730">
    <property type="entry name" value="HET"/>
</dbReference>
<evidence type="ECO:0000259" key="1">
    <source>
        <dbReference type="Pfam" id="PF06985"/>
    </source>
</evidence>
<feature type="domain" description="Heterokaryon incompatibility" evidence="1">
    <location>
        <begin position="61"/>
        <end position="193"/>
    </location>
</feature>